<evidence type="ECO:0000256" key="6">
    <source>
        <dbReference type="ARBA" id="ARBA00022840"/>
    </source>
</evidence>
<dbReference type="EMBL" id="PJNB01000001">
    <property type="protein sequence ID" value="PKW12861.1"/>
    <property type="molecule type" value="Genomic_DNA"/>
</dbReference>
<accession>A0A2N3XQD9</accession>
<dbReference type="InterPro" id="IPR003593">
    <property type="entry name" value="AAA+_ATPase"/>
</dbReference>
<evidence type="ECO:0000256" key="1">
    <source>
        <dbReference type="ARBA" id="ARBA00004651"/>
    </source>
</evidence>
<evidence type="ECO:0000256" key="9">
    <source>
        <dbReference type="PROSITE-ProRule" id="PRU00289"/>
    </source>
</evidence>
<evidence type="ECO:0000256" key="8">
    <source>
        <dbReference type="ARBA" id="ARBA00023136"/>
    </source>
</evidence>
<dbReference type="Proteomes" id="UP000233786">
    <property type="component" value="Unassembled WGS sequence"/>
</dbReference>
<dbReference type="InterPro" id="IPR050206">
    <property type="entry name" value="FtsK/SpoIIIE/SftA"/>
</dbReference>
<evidence type="ECO:0000256" key="4">
    <source>
        <dbReference type="ARBA" id="ARBA00022737"/>
    </source>
</evidence>
<keyword evidence="5 9" id="KW-0547">Nucleotide-binding</keyword>
<dbReference type="GO" id="GO:0005886">
    <property type="term" value="C:plasma membrane"/>
    <property type="evidence" value="ECO:0007669"/>
    <property type="project" value="UniProtKB-SubCell"/>
</dbReference>
<protein>
    <submittedName>
        <fullName evidence="13">S-DNA-T family DNA segregation ATPase FtsK/SpoIIIE</fullName>
    </submittedName>
</protein>
<gene>
    <name evidence="13" type="ORF">A8926_0353</name>
</gene>
<evidence type="ECO:0000259" key="12">
    <source>
        <dbReference type="PROSITE" id="PS50901"/>
    </source>
</evidence>
<name>A0A2N3XQD9_SACSN</name>
<dbReference type="Pfam" id="PF01580">
    <property type="entry name" value="FtsK_SpoIIIE"/>
    <property type="match status" value="2"/>
</dbReference>
<evidence type="ECO:0000313" key="14">
    <source>
        <dbReference type="Proteomes" id="UP000233786"/>
    </source>
</evidence>
<feature type="binding site" evidence="9">
    <location>
        <begin position="543"/>
        <end position="550"/>
    </location>
    <ligand>
        <name>ATP</name>
        <dbReference type="ChEBI" id="CHEBI:30616"/>
    </ligand>
</feature>
<dbReference type="STRING" id="994479.GCA_000194155_07534"/>
<dbReference type="SUPFAM" id="SSF52540">
    <property type="entry name" value="P-loop containing nucleoside triphosphate hydrolases"/>
    <property type="match status" value="3"/>
</dbReference>
<dbReference type="GO" id="GO:0005524">
    <property type="term" value="F:ATP binding"/>
    <property type="evidence" value="ECO:0007669"/>
    <property type="project" value="UniProtKB-UniRule"/>
</dbReference>
<evidence type="ECO:0000256" key="2">
    <source>
        <dbReference type="ARBA" id="ARBA00022475"/>
    </source>
</evidence>
<evidence type="ECO:0000256" key="11">
    <source>
        <dbReference type="SAM" id="Phobius"/>
    </source>
</evidence>
<dbReference type="PANTHER" id="PTHR22683">
    <property type="entry name" value="SPORULATION PROTEIN RELATED"/>
    <property type="match status" value="1"/>
</dbReference>
<keyword evidence="2" id="KW-1003">Cell membrane</keyword>
<feature type="domain" description="FtsK" evidence="12">
    <location>
        <begin position="885"/>
        <end position="1076"/>
    </location>
</feature>
<evidence type="ECO:0000256" key="5">
    <source>
        <dbReference type="ARBA" id="ARBA00022741"/>
    </source>
</evidence>
<evidence type="ECO:0000256" key="10">
    <source>
        <dbReference type="SAM" id="MobiDB-lite"/>
    </source>
</evidence>
<keyword evidence="14" id="KW-1185">Reference proteome</keyword>
<dbReference type="GO" id="GO:0003677">
    <property type="term" value="F:DNA binding"/>
    <property type="evidence" value="ECO:0007669"/>
    <property type="project" value="InterPro"/>
</dbReference>
<keyword evidence="3 11" id="KW-0812">Transmembrane</keyword>
<keyword evidence="7 11" id="KW-1133">Transmembrane helix</keyword>
<dbReference type="PANTHER" id="PTHR22683:SF1">
    <property type="entry name" value="TYPE VII SECRETION SYSTEM PROTEIN ESSC"/>
    <property type="match status" value="1"/>
</dbReference>
<dbReference type="InterPro" id="IPR027417">
    <property type="entry name" value="P-loop_NTPase"/>
</dbReference>
<dbReference type="Gene3D" id="3.40.50.300">
    <property type="entry name" value="P-loop containing nucleotide triphosphate hydrolases"/>
    <property type="match status" value="4"/>
</dbReference>
<dbReference type="NCBIfam" id="TIGR03924">
    <property type="entry name" value="T7SS_EccC_a"/>
    <property type="match status" value="1"/>
</dbReference>
<dbReference type="NCBIfam" id="TIGR03925">
    <property type="entry name" value="T7SS_EccC_b"/>
    <property type="match status" value="1"/>
</dbReference>
<comment type="caution">
    <text evidence="13">The sequence shown here is derived from an EMBL/GenBank/DDBJ whole genome shotgun (WGS) entry which is preliminary data.</text>
</comment>
<dbReference type="InterPro" id="IPR023836">
    <property type="entry name" value="EccCa-like_Actinobacteria"/>
</dbReference>
<dbReference type="InterPro" id="IPR023837">
    <property type="entry name" value="EccCb-like_Actinobacteria"/>
</dbReference>
<evidence type="ECO:0000313" key="13">
    <source>
        <dbReference type="EMBL" id="PKW12861.1"/>
    </source>
</evidence>
<feature type="region of interest" description="Disordered" evidence="10">
    <location>
        <begin position="761"/>
        <end position="782"/>
    </location>
</feature>
<keyword evidence="6 9" id="KW-0067">ATP-binding</keyword>
<evidence type="ECO:0000256" key="7">
    <source>
        <dbReference type="ARBA" id="ARBA00022989"/>
    </source>
</evidence>
<feature type="domain" description="FtsK" evidence="12">
    <location>
        <begin position="1204"/>
        <end position="1388"/>
    </location>
</feature>
<sequence length="1424" mass="156709">MATPTVGGGSFGATRANYFISGWSRPSPTPPQAVPRRYRMLAATFESTFDTERLLRPVSTLQFKRTPRLAAPRPPGGEVHLEPPPEIPRTIPGNIVQKVLPGIMIVASLGMMVFMLQRAKDNPMMMMMPMMMLISTFGMMAGGGKEGSQKKAEMNEDRKDYLRYLGQMRDRAREAADEQRLAREWVHPDPQTLWSLAAGSRRMWERRPNDNDFCQVRVGRGSQRLETRLVPPQTGPVDELEPITTLALRRFVRAHSLVPDLPIATSLRGFAAVGLQGDRDLVRGLARAIVCQLATFHTPDDVMIAVASSGRARTEWDWVKWLPHAQHPTETDGIGQMRLMAGSLGALEQMLAEQMAERPRFQRNAAPPDGQPHIVIILDDAEITREEALYVEGGLAGVTMIDLSDLLGQLTARRGMRMVVEEDRIGARGGSGVEWFGKPDTLSTEEATSLARQLAPYRVAGGGSASDADSGGYEPLTTPLNYIEQLGLAGDVVTFDLNEAWRPRSRDDLYRVAIGPGEQGEIVHLDIKETASGGMGPHGLCIGSTGSGKSEFLRTIVLGLMATHSSSMLNFVVVDFKGGATFNGFEPAPHVSASISNLEGDGSLIDRMQDALAGEMNRRQEVLNKAGAKNVWDYRKMGEAGDERCQEPLPALFVVIDEFSELLSQQPDFAELFVMIGRLGRSLQVHLLLASQRLEEGKLRGLDTHLSYRIGLKTFNAADSRAAIGVPDAADLPATGGHGYLKHPNGMERFRAAFVSGHMHQTSGRRPTLKGGASPVTGDKMPQKFIPDYIEKPPEPEKPVVEEVKEQKSDLDPTDFQIIIDKIRGQGPPAHAVWLPPLDTPPTLDTLLPPLQQTDDRGYTAAGFAGSGRLQFPVGLIDVPYHQRQDPMTLDLSGQGGHGAIVGGVGAGKSNTVRAMIASMALTHTPREVQFYCIDLGGGSISALRGLPHMGGYGTRRDQDTVRRTIAELKTMLAEREGRFQQHGVEGMNDYRNRKRRGEFEDDPFGDAFLIIDGWRTFREEFESLEQDVLNLAANGLAYGVHVFVTAARWAEIRPAMKDLMQTRIELRLGDPSESEIDRKFAVKVPQGRPGRGMHGSKLHFLTALPRVDSETIGDRVEAEHEQVKREIDEGKPVRAPRLGWELYNDDVSDGVADFVNRVKSSWKGRPAPQVRLLPEMLPYQQLPRPEQQPKPKLVPVGINEDGLHPVYLDFNSEPNFYAFGERESGKTALLRTIVRGITERYTPKEALILLVDYRRTMLGFLNTGHLLEYAVGADQLKGNVKDIAASLKKRLPGPDVTQEQLKDRSWWKGPELFVIVDDYELVAPQGNNPLAPLAEFVPVSNDVGLHIVLARNSGGGSKSLYEPIIGKMRETSAPGLAMSANKDDGQLVANIKSRPLPPGRGTLVSRSLRAGPQMIQTAFIQPE</sequence>
<keyword evidence="8 11" id="KW-0472">Membrane</keyword>
<organism evidence="13 14">
    <name type="scientific">Saccharopolyspora spinosa</name>
    <dbReference type="NCBI Taxonomy" id="60894"/>
    <lineage>
        <taxon>Bacteria</taxon>
        <taxon>Bacillati</taxon>
        <taxon>Actinomycetota</taxon>
        <taxon>Actinomycetes</taxon>
        <taxon>Pseudonocardiales</taxon>
        <taxon>Pseudonocardiaceae</taxon>
        <taxon>Saccharopolyspora</taxon>
    </lineage>
</organism>
<evidence type="ECO:0000256" key="3">
    <source>
        <dbReference type="ARBA" id="ARBA00022692"/>
    </source>
</evidence>
<feature type="transmembrane region" description="Helical" evidence="11">
    <location>
        <begin position="99"/>
        <end position="116"/>
    </location>
</feature>
<dbReference type="InterPro" id="IPR002543">
    <property type="entry name" value="FtsK_dom"/>
</dbReference>
<comment type="subcellular location">
    <subcellularLocation>
        <location evidence="1">Cell membrane</location>
        <topology evidence="1">Multi-pass membrane protein</topology>
    </subcellularLocation>
</comment>
<dbReference type="PROSITE" id="PS50901">
    <property type="entry name" value="FTSK"/>
    <property type="match status" value="3"/>
</dbReference>
<reference evidence="13" key="1">
    <citation type="submission" date="2017-12" db="EMBL/GenBank/DDBJ databases">
        <title>Sequencing the genomes of 1000 Actinobacteria strains.</title>
        <authorList>
            <person name="Klenk H.-P."/>
        </authorList>
    </citation>
    <scope>NUCLEOTIDE SEQUENCE [LARGE SCALE GENOMIC DNA]</scope>
    <source>
        <strain evidence="13">DSM 44228</strain>
    </source>
</reference>
<proteinExistence type="predicted"/>
<keyword evidence="4" id="KW-0677">Repeat</keyword>
<feature type="binding site" evidence="9">
    <location>
        <begin position="1221"/>
        <end position="1228"/>
    </location>
    <ligand>
        <name>ATP</name>
        <dbReference type="ChEBI" id="CHEBI:30616"/>
    </ligand>
</feature>
<dbReference type="SMART" id="SM00382">
    <property type="entry name" value="AAA"/>
    <property type="match status" value="2"/>
</dbReference>
<feature type="binding site" evidence="9">
    <location>
        <begin position="903"/>
        <end position="910"/>
    </location>
    <ligand>
        <name>ATP</name>
        <dbReference type="ChEBI" id="CHEBI:30616"/>
    </ligand>
</feature>
<feature type="domain" description="FtsK" evidence="12">
    <location>
        <begin position="520"/>
        <end position="721"/>
    </location>
</feature>